<comment type="caution">
    <text evidence="2">The sequence shown here is derived from an EMBL/GenBank/DDBJ whole genome shotgun (WGS) entry which is preliminary data.</text>
</comment>
<reference evidence="2 3" key="1">
    <citation type="submission" date="2018-05" db="EMBL/GenBank/DDBJ databases">
        <title>Acuticoccus sediminis sp. nov., isolated from deep-sea sediment of Indian Ocean.</title>
        <authorList>
            <person name="Liu X."/>
            <person name="Lai Q."/>
            <person name="Du Y."/>
            <person name="Sun F."/>
            <person name="Zhang X."/>
            <person name="Wang S."/>
            <person name="Shao Z."/>
        </authorList>
    </citation>
    <scope>NUCLEOTIDE SEQUENCE [LARGE SCALE GENOMIC DNA]</scope>
    <source>
        <strain evidence="2 3">PTG4-2</strain>
    </source>
</reference>
<proteinExistence type="predicted"/>
<protein>
    <submittedName>
        <fullName evidence="2">Uncharacterized protein</fullName>
    </submittedName>
</protein>
<sequence>MRDHRGASEGLGTVHHTGAQEPTALTFDNEILGEDRQPLAKSRVDLLGINVLNVFRHLDAGLCQLGRHQVPSADRRHLSCYKH</sequence>
<name>A0A8B2NVS8_9HYPH</name>
<dbReference type="AlphaFoldDB" id="A0A8B2NVS8"/>
<feature type="region of interest" description="Disordered" evidence="1">
    <location>
        <begin position="1"/>
        <end position="24"/>
    </location>
</feature>
<evidence type="ECO:0000256" key="1">
    <source>
        <dbReference type="SAM" id="MobiDB-lite"/>
    </source>
</evidence>
<evidence type="ECO:0000313" key="2">
    <source>
        <dbReference type="EMBL" id="RAI03473.1"/>
    </source>
</evidence>
<accession>A0A8B2NVS8</accession>
<dbReference type="EMBL" id="QHHQ01000001">
    <property type="protein sequence ID" value="RAI03473.1"/>
    <property type="molecule type" value="Genomic_DNA"/>
</dbReference>
<evidence type="ECO:0000313" key="3">
    <source>
        <dbReference type="Proteomes" id="UP000249590"/>
    </source>
</evidence>
<keyword evidence="3" id="KW-1185">Reference proteome</keyword>
<dbReference type="Proteomes" id="UP000249590">
    <property type="component" value="Unassembled WGS sequence"/>
</dbReference>
<organism evidence="2 3">
    <name type="scientific">Acuticoccus sediminis</name>
    <dbReference type="NCBI Taxonomy" id="2184697"/>
    <lineage>
        <taxon>Bacteria</taxon>
        <taxon>Pseudomonadati</taxon>
        <taxon>Pseudomonadota</taxon>
        <taxon>Alphaproteobacteria</taxon>
        <taxon>Hyphomicrobiales</taxon>
        <taxon>Amorphaceae</taxon>
        <taxon>Acuticoccus</taxon>
    </lineage>
</organism>
<gene>
    <name evidence="2" type="ORF">DLJ53_02920</name>
</gene>